<dbReference type="GO" id="GO:0006364">
    <property type="term" value="P:rRNA processing"/>
    <property type="evidence" value="ECO:0007669"/>
    <property type="project" value="UniProtKB-UniRule"/>
</dbReference>
<dbReference type="RefSeq" id="WP_147657818.1">
    <property type="nucleotide sequence ID" value="NZ_BMFM01000001.1"/>
</dbReference>
<comment type="subcellular location">
    <subcellularLocation>
        <location evidence="1">Cytoplasm</location>
    </subcellularLocation>
</comment>
<keyword evidence="1" id="KW-0143">Chaperone</keyword>
<dbReference type="EMBL" id="CP041690">
    <property type="protein sequence ID" value="QEE22261.1"/>
    <property type="molecule type" value="Genomic_DNA"/>
</dbReference>
<dbReference type="SUPFAM" id="SSF50447">
    <property type="entry name" value="Translation proteins"/>
    <property type="match status" value="1"/>
</dbReference>
<dbReference type="HAMAP" id="MF_00014">
    <property type="entry name" value="Ribosome_mat_RimM"/>
    <property type="match status" value="1"/>
</dbReference>
<dbReference type="Gene3D" id="2.40.30.60">
    <property type="entry name" value="RimM"/>
    <property type="match status" value="1"/>
</dbReference>
<comment type="function">
    <text evidence="1">An accessory protein needed during the final step in the assembly of 30S ribosomal subunit, possibly for assembly of the head region. Essential for efficient processing of 16S rRNA. May be needed both before and after RbfA during the maturation of 16S rRNA. It has affinity for free ribosomal 30S subunits but not for 70S ribosomes.</text>
</comment>
<comment type="domain">
    <text evidence="1">The PRC barrel domain binds ribosomal protein uS19.</text>
</comment>
<proteinExistence type="inferred from homology"/>
<dbReference type="GO" id="GO:0005840">
    <property type="term" value="C:ribosome"/>
    <property type="evidence" value="ECO:0007669"/>
    <property type="project" value="InterPro"/>
</dbReference>
<dbReference type="Proteomes" id="UP000321062">
    <property type="component" value="Chromosome"/>
</dbReference>
<dbReference type="Pfam" id="PF01782">
    <property type="entry name" value="RimM"/>
    <property type="match status" value="1"/>
</dbReference>
<evidence type="ECO:0000313" key="4">
    <source>
        <dbReference type="EMBL" id="QEE22261.1"/>
    </source>
</evidence>
<dbReference type="KEGG" id="yti:FNA67_19780"/>
<keyword evidence="1" id="KW-0698">rRNA processing</keyword>
<comment type="subunit">
    <text evidence="1">Binds ribosomal protein uS19.</text>
</comment>
<keyword evidence="1" id="KW-0963">Cytoplasm</keyword>
<dbReference type="SUPFAM" id="SSF50346">
    <property type="entry name" value="PRC-barrel domain"/>
    <property type="match status" value="1"/>
</dbReference>
<gene>
    <name evidence="1 4" type="primary">rimM</name>
    <name evidence="4" type="ORF">FNA67_19780</name>
</gene>
<dbReference type="InterPro" id="IPR056792">
    <property type="entry name" value="PRC_RimM"/>
</dbReference>
<evidence type="ECO:0000256" key="1">
    <source>
        <dbReference type="HAMAP-Rule" id="MF_00014"/>
    </source>
</evidence>
<evidence type="ECO:0000313" key="5">
    <source>
        <dbReference type="Proteomes" id="UP000321062"/>
    </source>
</evidence>
<dbReference type="Pfam" id="PF24986">
    <property type="entry name" value="PRC_RimM"/>
    <property type="match status" value="1"/>
</dbReference>
<feature type="domain" description="Ribosome maturation factor RimM PRC barrel" evidence="3">
    <location>
        <begin position="106"/>
        <end position="173"/>
    </location>
</feature>
<comment type="similarity">
    <text evidence="1">Belongs to the RimM family.</text>
</comment>
<dbReference type="GO" id="GO:0005737">
    <property type="term" value="C:cytoplasm"/>
    <property type="evidence" value="ECO:0007669"/>
    <property type="project" value="UniProtKB-SubCell"/>
</dbReference>
<dbReference type="InterPro" id="IPR002676">
    <property type="entry name" value="RimM_N"/>
</dbReference>
<accession>A0A5B9DS51</accession>
<dbReference type="InterPro" id="IPR011033">
    <property type="entry name" value="PRC_barrel-like_sf"/>
</dbReference>
<reference evidence="4 5" key="1">
    <citation type="journal article" date="2015" name="Int. J. Syst. Evol. Microbiol.">
        <title>Youhaiella tibetensis gen. nov., sp. nov., isolated from subsurface sediment.</title>
        <authorList>
            <person name="Wang Y.X."/>
            <person name="Huang F.Q."/>
            <person name="Nogi Y."/>
            <person name="Pang S.J."/>
            <person name="Wang P.K."/>
            <person name="Lv J."/>
        </authorList>
    </citation>
    <scope>NUCLEOTIDE SEQUENCE [LARGE SCALE GENOMIC DNA]</scope>
    <source>
        <strain evidence="5">fig4</strain>
    </source>
</reference>
<keyword evidence="1" id="KW-0690">Ribosome biogenesis</keyword>
<dbReference type="GO" id="GO:0043022">
    <property type="term" value="F:ribosome binding"/>
    <property type="evidence" value="ECO:0007669"/>
    <property type="project" value="InterPro"/>
</dbReference>
<protein>
    <recommendedName>
        <fullName evidence="1">Ribosome maturation factor RimM</fullName>
    </recommendedName>
</protein>
<evidence type="ECO:0000259" key="3">
    <source>
        <dbReference type="Pfam" id="PF24986"/>
    </source>
</evidence>
<dbReference type="InterPro" id="IPR036976">
    <property type="entry name" value="RimM_N_sf"/>
</dbReference>
<evidence type="ECO:0000259" key="2">
    <source>
        <dbReference type="Pfam" id="PF01782"/>
    </source>
</evidence>
<dbReference type="NCBIfam" id="TIGR02273">
    <property type="entry name" value="16S_RimM"/>
    <property type="match status" value="1"/>
</dbReference>
<dbReference type="InterPro" id="IPR011961">
    <property type="entry name" value="RimM"/>
</dbReference>
<dbReference type="OrthoDB" id="9788191at2"/>
<keyword evidence="5" id="KW-1185">Reference proteome</keyword>
<sequence length="183" mass="19814">MEGGKADDKNRLLLGRIGAAHGIKGEVRITPFTGEPLAIAGYGPLETSKPGLVVEIASAWLNKTVVIARIKGVSDRNEAEKLNGIDLYVDRSRLPEPDDEDDFYHADLIGLEARLSDGRVLGEVIAVPNFGAGDILEVRDGQSGDTFLFPFTRTVVPEVRVAEGYLVIEPPVETEPGEHEEPN</sequence>
<dbReference type="PANTHER" id="PTHR33692:SF1">
    <property type="entry name" value="RIBOSOME MATURATION FACTOR RIMM"/>
    <property type="match status" value="1"/>
</dbReference>
<feature type="domain" description="RimM N-terminal" evidence="2">
    <location>
        <begin position="14"/>
        <end position="92"/>
    </location>
</feature>
<dbReference type="PANTHER" id="PTHR33692">
    <property type="entry name" value="RIBOSOME MATURATION FACTOR RIMM"/>
    <property type="match status" value="1"/>
</dbReference>
<organism evidence="4 5">
    <name type="scientific">Paradevosia tibetensis</name>
    <dbReference type="NCBI Taxonomy" id="1447062"/>
    <lineage>
        <taxon>Bacteria</taxon>
        <taxon>Pseudomonadati</taxon>
        <taxon>Pseudomonadota</taxon>
        <taxon>Alphaproteobacteria</taxon>
        <taxon>Hyphomicrobiales</taxon>
        <taxon>Devosiaceae</taxon>
        <taxon>Paradevosia</taxon>
    </lineage>
</organism>
<dbReference type="GO" id="GO:0042274">
    <property type="term" value="P:ribosomal small subunit biogenesis"/>
    <property type="evidence" value="ECO:0007669"/>
    <property type="project" value="UniProtKB-UniRule"/>
</dbReference>
<name>A0A5B9DS51_9HYPH</name>
<dbReference type="AlphaFoldDB" id="A0A5B9DS51"/>
<dbReference type="InterPro" id="IPR009000">
    <property type="entry name" value="Transl_B-barrel_sf"/>
</dbReference>
<dbReference type="Gene3D" id="2.30.30.240">
    <property type="entry name" value="PRC-barrel domain"/>
    <property type="match status" value="1"/>
</dbReference>